<evidence type="ECO:0000256" key="2">
    <source>
        <dbReference type="SAM" id="MobiDB-lite"/>
    </source>
</evidence>
<feature type="region of interest" description="Disordered" evidence="2">
    <location>
        <begin position="263"/>
        <end position="289"/>
    </location>
</feature>
<feature type="compositionally biased region" description="Polar residues" evidence="2">
    <location>
        <begin position="94"/>
        <end position="103"/>
    </location>
</feature>
<reference evidence="3 4" key="1">
    <citation type="submission" date="2021-04" db="EMBL/GenBank/DDBJ databases">
        <authorList>
            <person name="Bliznina A."/>
        </authorList>
    </citation>
    <scope>NUCLEOTIDE SEQUENCE [LARGE SCALE GENOMIC DNA]</scope>
</reference>
<feature type="region of interest" description="Disordered" evidence="2">
    <location>
        <begin position="1"/>
        <end position="108"/>
    </location>
</feature>
<dbReference type="Proteomes" id="UP001158576">
    <property type="component" value="Chromosome 1"/>
</dbReference>
<feature type="coiled-coil region" evidence="1">
    <location>
        <begin position="111"/>
        <end position="145"/>
    </location>
</feature>
<evidence type="ECO:0000256" key="1">
    <source>
        <dbReference type="SAM" id="Coils"/>
    </source>
</evidence>
<name>A0ABN7SVJ6_OIKDI</name>
<feature type="region of interest" description="Disordered" evidence="2">
    <location>
        <begin position="561"/>
        <end position="610"/>
    </location>
</feature>
<keyword evidence="4" id="KW-1185">Reference proteome</keyword>
<dbReference type="EMBL" id="OU015566">
    <property type="protein sequence ID" value="CAG5105858.1"/>
    <property type="molecule type" value="Genomic_DNA"/>
</dbReference>
<organism evidence="3 4">
    <name type="scientific">Oikopleura dioica</name>
    <name type="common">Tunicate</name>
    <dbReference type="NCBI Taxonomy" id="34765"/>
    <lineage>
        <taxon>Eukaryota</taxon>
        <taxon>Metazoa</taxon>
        <taxon>Chordata</taxon>
        <taxon>Tunicata</taxon>
        <taxon>Appendicularia</taxon>
        <taxon>Copelata</taxon>
        <taxon>Oikopleuridae</taxon>
        <taxon>Oikopleura</taxon>
    </lineage>
</organism>
<feature type="coiled-coil region" evidence="1">
    <location>
        <begin position="351"/>
        <end position="413"/>
    </location>
</feature>
<sequence length="691" mass="80088">MSLFGGNDVHVQEDESEFDDEFDQQRIDEAVANQLPDLSSDDEDFEPSQYHRGMRGGNGARNETHNLTSSFGESAEASPVAYHSRIPRPVPSPQRDQSFQNERQPAGNGELAELRQLYSAAQRRIQDLDHQLTFTKQELEEINKLKIHDQDMATMQLREKDEHLLALRSQLDSSERASYEFSKKCDAREIELNQLRQQNEEMQKRIVTQEAQLQSLENELRIAHSDDALSKAKYNHERIVDEMRRQQQELVDEMADEIKQLKDSLSKEEGARKGAEAHAEEVEKNRKRDMVENGETINRLNTLLRQAQHHQQTMPATVPIDTVAKKIDFEESEFTFDGACTPLDMRKTMELNLTKNQNSDLQKRFDLLENKLADTKLQLQDSKSDLELAVKEKRLLEDQLLKAREELAKIDADTQKLKISFESEKEEAVTKLEESLKTHYQQSLSLQVDNLTKEFNKAKDLEVNGLKEQLSERLAEIKDLHKKLDEIKNDYVELSRQQTTFQSENLSTSNSELRAKLEKTERALKNVELENSALLKRVQGVDQSQAVLSVTDEELKKRYSREKEQWNKEKRRLESKLRHVSMHSSRSSSPTPSTRSLSTTQTSTPRGVSHEEFTKLQSQFNSVKLKYTETLTKVKGECNEAIKKIKEKHNDRLKREVMAEQKRTSDKLREYYKNILGKILAEKSERIEHLL</sequence>
<accession>A0ABN7SVJ6</accession>
<evidence type="ECO:0000313" key="4">
    <source>
        <dbReference type="Proteomes" id="UP001158576"/>
    </source>
</evidence>
<evidence type="ECO:0000313" key="3">
    <source>
        <dbReference type="EMBL" id="CAG5105858.1"/>
    </source>
</evidence>
<protein>
    <submittedName>
        <fullName evidence="3">Oidioi.mRNA.OKI2018_I69.chr1.g2517.t2.cds</fullName>
    </submittedName>
</protein>
<proteinExistence type="predicted"/>
<keyword evidence="1" id="KW-0175">Coiled coil</keyword>
<feature type="compositionally biased region" description="Basic and acidic residues" evidence="2">
    <location>
        <begin position="561"/>
        <end position="577"/>
    </location>
</feature>
<feature type="compositionally biased region" description="Low complexity" evidence="2">
    <location>
        <begin position="584"/>
        <end position="606"/>
    </location>
</feature>
<gene>
    <name evidence="3" type="ORF">OKIOD_LOCUS11282</name>
</gene>